<accession>A0A8T0IUW5</accession>
<proteinExistence type="inferred from homology"/>
<evidence type="ECO:0000256" key="5">
    <source>
        <dbReference type="ARBA" id="ARBA00022679"/>
    </source>
</evidence>
<evidence type="ECO:0000256" key="10">
    <source>
        <dbReference type="RuleBase" id="RU363110"/>
    </source>
</evidence>
<feature type="transmembrane region" description="Helical" evidence="10">
    <location>
        <begin position="131"/>
        <end position="151"/>
    </location>
</feature>
<dbReference type="GO" id="GO:0005789">
    <property type="term" value="C:endoplasmic reticulum membrane"/>
    <property type="evidence" value="ECO:0007669"/>
    <property type="project" value="UniProtKB-SubCell"/>
</dbReference>
<keyword evidence="12" id="KW-1185">Reference proteome</keyword>
<dbReference type="Proteomes" id="UP000822688">
    <property type="component" value="Chromosome 2"/>
</dbReference>
<feature type="transmembrane region" description="Helical" evidence="10">
    <location>
        <begin position="101"/>
        <end position="119"/>
    </location>
</feature>
<reference evidence="11" key="1">
    <citation type="submission" date="2020-06" db="EMBL/GenBank/DDBJ databases">
        <title>WGS assembly of Ceratodon purpureus strain R40.</title>
        <authorList>
            <person name="Carey S.B."/>
            <person name="Jenkins J."/>
            <person name="Shu S."/>
            <person name="Lovell J.T."/>
            <person name="Sreedasyam A."/>
            <person name="Maumus F."/>
            <person name="Tiley G.P."/>
            <person name="Fernandez-Pozo N."/>
            <person name="Barry K."/>
            <person name="Chen C."/>
            <person name="Wang M."/>
            <person name="Lipzen A."/>
            <person name="Daum C."/>
            <person name="Saski C.A."/>
            <person name="Payton A.C."/>
            <person name="Mcbreen J.C."/>
            <person name="Conrad R.E."/>
            <person name="Kollar L.M."/>
            <person name="Olsson S."/>
            <person name="Huttunen S."/>
            <person name="Landis J.B."/>
            <person name="Wickett N.J."/>
            <person name="Johnson M.G."/>
            <person name="Rensing S.A."/>
            <person name="Grimwood J."/>
            <person name="Schmutz J."/>
            <person name="Mcdaniel S.F."/>
        </authorList>
    </citation>
    <scope>NUCLEOTIDE SEQUENCE</scope>
    <source>
        <strain evidence="11">R40</strain>
    </source>
</reference>
<feature type="transmembrane region" description="Helical" evidence="10">
    <location>
        <begin position="451"/>
        <end position="471"/>
    </location>
</feature>
<feature type="transmembrane region" description="Helical" evidence="10">
    <location>
        <begin position="403"/>
        <end position="425"/>
    </location>
</feature>
<feature type="transmembrane region" description="Helical" evidence="10">
    <location>
        <begin position="338"/>
        <end position="357"/>
    </location>
</feature>
<dbReference type="Pfam" id="PF03155">
    <property type="entry name" value="Alg6_Alg8"/>
    <property type="match status" value="1"/>
</dbReference>
<evidence type="ECO:0000256" key="2">
    <source>
        <dbReference type="ARBA" id="ARBA00004922"/>
    </source>
</evidence>
<comment type="similarity">
    <text evidence="3 10">Belongs to the ALG6/ALG8 glucosyltransferase family.</text>
</comment>
<evidence type="ECO:0000256" key="6">
    <source>
        <dbReference type="ARBA" id="ARBA00022692"/>
    </source>
</evidence>
<dbReference type="GO" id="GO:0042283">
    <property type="term" value="F:dolichyl pyrophosphate Glc1Man9GlcNAc2 alpha-1,3-glucosyltransferase activity"/>
    <property type="evidence" value="ECO:0007669"/>
    <property type="project" value="TreeGrafter"/>
</dbReference>
<organism evidence="11 12">
    <name type="scientific">Ceratodon purpureus</name>
    <name type="common">Fire moss</name>
    <name type="synonym">Dicranum purpureum</name>
    <dbReference type="NCBI Taxonomy" id="3225"/>
    <lineage>
        <taxon>Eukaryota</taxon>
        <taxon>Viridiplantae</taxon>
        <taxon>Streptophyta</taxon>
        <taxon>Embryophyta</taxon>
        <taxon>Bryophyta</taxon>
        <taxon>Bryophytina</taxon>
        <taxon>Bryopsida</taxon>
        <taxon>Dicranidae</taxon>
        <taxon>Pseudoditrichales</taxon>
        <taxon>Ditrichaceae</taxon>
        <taxon>Ceratodon</taxon>
    </lineage>
</organism>
<keyword evidence="4 10" id="KW-0328">Glycosyltransferase</keyword>
<dbReference type="AlphaFoldDB" id="A0A8T0IUW5"/>
<evidence type="ECO:0000256" key="7">
    <source>
        <dbReference type="ARBA" id="ARBA00022824"/>
    </source>
</evidence>
<comment type="subcellular location">
    <subcellularLocation>
        <location evidence="1 10">Endoplasmic reticulum membrane</location>
        <topology evidence="1 10">Multi-pass membrane protein</topology>
    </subcellularLocation>
</comment>
<protein>
    <recommendedName>
        <fullName evidence="10">Alpha-1,3-glucosyltransferase</fullName>
        <ecNumber evidence="10">2.4.1.-</ecNumber>
    </recommendedName>
</protein>
<evidence type="ECO:0000256" key="9">
    <source>
        <dbReference type="ARBA" id="ARBA00023136"/>
    </source>
</evidence>
<evidence type="ECO:0000256" key="1">
    <source>
        <dbReference type="ARBA" id="ARBA00004477"/>
    </source>
</evidence>
<dbReference type="PANTHER" id="PTHR12413:SF2">
    <property type="entry name" value="DOLICHYL PYROPHOSPHATE GLC1MAN9GLCNAC2 ALPHA-1,3-GLUCOSYLTRANSFERASE-RELATED"/>
    <property type="match status" value="1"/>
</dbReference>
<evidence type="ECO:0000256" key="3">
    <source>
        <dbReference type="ARBA" id="ARBA00008715"/>
    </source>
</evidence>
<dbReference type="GO" id="GO:0006487">
    <property type="term" value="P:protein N-linked glycosylation"/>
    <property type="evidence" value="ECO:0007669"/>
    <property type="project" value="TreeGrafter"/>
</dbReference>
<keyword evidence="7 10" id="KW-0256">Endoplasmic reticulum</keyword>
<evidence type="ECO:0000256" key="4">
    <source>
        <dbReference type="ARBA" id="ARBA00022676"/>
    </source>
</evidence>
<evidence type="ECO:0000313" key="11">
    <source>
        <dbReference type="EMBL" id="KAG0587534.1"/>
    </source>
</evidence>
<keyword evidence="8 10" id="KW-1133">Transmembrane helix</keyword>
<comment type="pathway">
    <text evidence="2 10">Protein modification; protein glycosylation.</text>
</comment>
<dbReference type="EC" id="2.4.1.-" evidence="10"/>
<evidence type="ECO:0000256" key="8">
    <source>
        <dbReference type="ARBA" id="ARBA00022989"/>
    </source>
</evidence>
<name>A0A8T0IUW5_CERPU</name>
<feature type="transmembrane region" description="Helical" evidence="10">
    <location>
        <begin position="305"/>
        <end position="326"/>
    </location>
</feature>
<evidence type="ECO:0000313" key="12">
    <source>
        <dbReference type="Proteomes" id="UP000822688"/>
    </source>
</evidence>
<dbReference type="PANTHER" id="PTHR12413">
    <property type="entry name" value="DOLICHYL GLYCOSYLTRANSFERASE"/>
    <property type="match status" value="1"/>
</dbReference>
<keyword evidence="9 10" id="KW-0472">Membrane</keyword>
<sequence length="505" mass="57056">MGVEGGFEDLLWLASIATCVKLLLVPAYHSTDFEVHRHWLAITHSLPLQHWYSDESSEWTLDYPPFFAFFERFLAVFASWVDPRIVDLIEGQNYKAGNVVLFQRATVMVADIILYWGLWEISRGLTIARRRVLFSAVIFAPGLIIVDHIHFQYNGFLFGILLLSLAAIRDGNDLLGGIYFAILVCFKHLFAVAGPIYFVYILRHYCRGSHAIARFCAMAGSVVGVVSLAFGPFAYHGQIPQILKRLFPFGRGLCHAYWAPNAWALYNAGDKLAAVVLRRVFGVLVEKPQAGLTGGLVGDFTPYSVFSQITPLMSATLVLGSMMPCLLQAWRRPSPKSFIRWVTYIFTCGFMFGWHVHEKASLHMVIPFSVVAVERVEDARTFMFLSIVSTYSLFPLLFEAKEYPIKVILLLLYASVMWISFSELFNPEEVAKKDETTSEDKTFVIGLLERFYLGGLVVVEIYGLCVHPFWFGSSLPFLPLMLTSVYCAVGMVYFWLGQLRVIVSA</sequence>
<gene>
    <name evidence="11" type="ORF">KC19_2G171900</name>
</gene>
<feature type="transmembrane region" description="Helical" evidence="10">
    <location>
        <begin position="178"/>
        <end position="200"/>
    </location>
</feature>
<keyword evidence="5 10" id="KW-0808">Transferase</keyword>
<dbReference type="InterPro" id="IPR004856">
    <property type="entry name" value="Glyco_trans_ALG6/ALG8"/>
</dbReference>
<dbReference type="EMBL" id="CM026422">
    <property type="protein sequence ID" value="KAG0587534.1"/>
    <property type="molecule type" value="Genomic_DNA"/>
</dbReference>
<feature type="transmembrane region" description="Helical" evidence="10">
    <location>
        <begin position="477"/>
        <end position="496"/>
    </location>
</feature>
<keyword evidence="6 10" id="KW-0812">Transmembrane</keyword>
<comment type="caution">
    <text evidence="11">The sequence shown here is derived from an EMBL/GenBank/DDBJ whole genome shotgun (WGS) entry which is preliminary data.</text>
</comment>
<feature type="transmembrane region" description="Helical" evidence="10">
    <location>
        <begin position="212"/>
        <end position="235"/>
    </location>
</feature>